<sequence length="57" mass="6710">MQDSHYGFDSGQVVIELIKLLKKKGVLQEKEVLDLLWEAKDPLFPWTKQEIKELIKL</sequence>
<dbReference type="STRING" id="706587.Desti_1620"/>
<dbReference type="HOGENOM" id="CLU_2989314_0_0_7"/>
<reference evidence="2" key="1">
    <citation type="submission" date="2012-06" db="EMBL/GenBank/DDBJ databases">
        <title>Complete sequence of chromosome of Desulfomonile tiedjei DSM 6799.</title>
        <authorList>
            <person name="Lucas S."/>
            <person name="Copeland A."/>
            <person name="Lapidus A."/>
            <person name="Glavina del Rio T."/>
            <person name="Dalin E."/>
            <person name="Tice H."/>
            <person name="Bruce D."/>
            <person name="Goodwin L."/>
            <person name="Pitluck S."/>
            <person name="Peters L."/>
            <person name="Ovchinnikova G."/>
            <person name="Zeytun A."/>
            <person name="Lu M."/>
            <person name="Kyrpides N."/>
            <person name="Mavromatis K."/>
            <person name="Ivanova N."/>
            <person name="Brettin T."/>
            <person name="Detter J.C."/>
            <person name="Han C."/>
            <person name="Larimer F."/>
            <person name="Land M."/>
            <person name="Hauser L."/>
            <person name="Markowitz V."/>
            <person name="Cheng J.-F."/>
            <person name="Hugenholtz P."/>
            <person name="Woyke T."/>
            <person name="Wu D."/>
            <person name="Spring S."/>
            <person name="Schroeder M."/>
            <person name="Brambilla E."/>
            <person name="Klenk H.-P."/>
            <person name="Eisen J.A."/>
        </authorList>
    </citation>
    <scope>NUCLEOTIDE SEQUENCE [LARGE SCALE GENOMIC DNA]</scope>
    <source>
        <strain evidence="2">ATCC 49306 / DSM 6799 / DCB-1</strain>
    </source>
</reference>
<organism evidence="1 2">
    <name type="scientific">Desulfomonile tiedjei (strain ATCC 49306 / DSM 6799 / DCB-1)</name>
    <dbReference type="NCBI Taxonomy" id="706587"/>
    <lineage>
        <taxon>Bacteria</taxon>
        <taxon>Pseudomonadati</taxon>
        <taxon>Thermodesulfobacteriota</taxon>
        <taxon>Desulfomonilia</taxon>
        <taxon>Desulfomonilales</taxon>
        <taxon>Desulfomonilaceae</taxon>
        <taxon>Desulfomonile</taxon>
    </lineage>
</organism>
<dbReference type="Proteomes" id="UP000006055">
    <property type="component" value="Chromosome"/>
</dbReference>
<keyword evidence="2" id="KW-1185">Reference proteome</keyword>
<accession>I4C440</accession>
<evidence type="ECO:0000313" key="1">
    <source>
        <dbReference type="EMBL" id="AFM24331.1"/>
    </source>
</evidence>
<gene>
    <name evidence="1" type="ordered locus">Desti_1620</name>
</gene>
<name>I4C440_DESTA</name>
<dbReference type="RefSeq" id="WP_014809479.1">
    <property type="nucleotide sequence ID" value="NC_018025.1"/>
</dbReference>
<dbReference type="EMBL" id="CP003360">
    <property type="protein sequence ID" value="AFM24331.1"/>
    <property type="molecule type" value="Genomic_DNA"/>
</dbReference>
<evidence type="ECO:0000313" key="2">
    <source>
        <dbReference type="Proteomes" id="UP000006055"/>
    </source>
</evidence>
<proteinExistence type="predicted"/>
<dbReference type="KEGG" id="dti:Desti_1620"/>
<dbReference type="AlphaFoldDB" id="I4C440"/>
<protein>
    <submittedName>
        <fullName evidence="1">Uncharacterized protein</fullName>
    </submittedName>
</protein>